<dbReference type="RefSeq" id="WP_182633684.1">
    <property type="nucleotide sequence ID" value="NZ_JAALDM010000330.1"/>
</dbReference>
<dbReference type="Proteomes" id="UP001589700">
    <property type="component" value="Unassembled WGS sequence"/>
</dbReference>
<gene>
    <name evidence="2" type="ORF">ACFFVD_11035</name>
    <name evidence="3" type="ORF">ACFFVD_12575</name>
</gene>
<dbReference type="Pfam" id="PF01370">
    <property type="entry name" value="Epimerase"/>
    <property type="match status" value="1"/>
</dbReference>
<comment type="caution">
    <text evidence="2">The sequence shown here is derived from an EMBL/GenBank/DDBJ whole genome shotgun (WGS) entry which is preliminary data.</text>
</comment>
<dbReference type="EMBL" id="JBHMDY010000007">
    <property type="protein sequence ID" value="MFB9260640.1"/>
    <property type="molecule type" value="Genomic_DNA"/>
</dbReference>
<dbReference type="PANTHER" id="PTHR43245:SF52">
    <property type="entry name" value="NAD-DEPENDENT EPIMERASE_DEHYDRATASE"/>
    <property type="match status" value="1"/>
</dbReference>
<keyword evidence="4" id="KW-1185">Reference proteome</keyword>
<dbReference type="InterPro" id="IPR036291">
    <property type="entry name" value="NAD(P)-bd_dom_sf"/>
</dbReference>
<evidence type="ECO:0000313" key="2">
    <source>
        <dbReference type="EMBL" id="MFB9260335.1"/>
    </source>
</evidence>
<reference evidence="2 4" key="1">
    <citation type="submission" date="2024-09" db="EMBL/GenBank/DDBJ databases">
        <authorList>
            <person name="Sun Q."/>
            <person name="Mori K."/>
        </authorList>
    </citation>
    <scope>NUCLEOTIDE SEQUENCE [LARGE SCALE GENOMIC DNA]</scope>
    <source>
        <strain evidence="2 4">CCM 7659</strain>
    </source>
</reference>
<sequence>MKVLVTGGSGFLGRGVVAGLAAAGHEVTSGDLRVPEGSGAVAGTGSVEHVRLDVTDPGAVSAAVAGHEAVVHLASVVDPDGMGRDAAYRVDVDGSRHVIDACVEHGVRRLVVSSSGAAYGYHADNPVPITEDQPVRGTTAFAYSHHKAQVEFLLADARREHPELEQVVLRIGTILGDTVDNQITALFHHKRLLAIRGSDSPFVFIWDSDLVAIVVRAVGGGPGGGSPAGTSPAGIFNVAGTGTLTIGEIAARLGKRTLAIPEPVLKAALTVAKVLKATRYGPEQTGFLRYRPVLDNTRLREVFGYTPELTSAEAFDRWLAGHPDARG</sequence>
<dbReference type="Gene3D" id="3.40.50.720">
    <property type="entry name" value="NAD(P)-binding Rossmann-like Domain"/>
    <property type="match status" value="1"/>
</dbReference>
<accession>A0ABV5JTW1</accession>
<evidence type="ECO:0000313" key="3">
    <source>
        <dbReference type="EMBL" id="MFB9260640.1"/>
    </source>
</evidence>
<dbReference type="InterPro" id="IPR050177">
    <property type="entry name" value="Lipid_A_modif_metabolic_enz"/>
</dbReference>
<proteinExistence type="predicted"/>
<dbReference type="SUPFAM" id="SSF51735">
    <property type="entry name" value="NAD(P)-binding Rossmann-fold domains"/>
    <property type="match status" value="1"/>
</dbReference>
<organism evidence="2 4">
    <name type="scientific">Dietzia aerolata</name>
    <dbReference type="NCBI Taxonomy" id="595984"/>
    <lineage>
        <taxon>Bacteria</taxon>
        <taxon>Bacillati</taxon>
        <taxon>Actinomycetota</taxon>
        <taxon>Actinomycetes</taxon>
        <taxon>Mycobacteriales</taxon>
        <taxon>Dietziaceae</taxon>
        <taxon>Dietzia</taxon>
    </lineage>
</organism>
<evidence type="ECO:0000259" key="1">
    <source>
        <dbReference type="Pfam" id="PF01370"/>
    </source>
</evidence>
<dbReference type="EMBL" id="JBHMDY010000006">
    <property type="protein sequence ID" value="MFB9260335.1"/>
    <property type="molecule type" value="Genomic_DNA"/>
</dbReference>
<name>A0ABV5JTW1_9ACTN</name>
<dbReference type="InterPro" id="IPR001509">
    <property type="entry name" value="Epimerase_deHydtase"/>
</dbReference>
<protein>
    <submittedName>
        <fullName evidence="2">SDR family oxidoreductase</fullName>
    </submittedName>
</protein>
<evidence type="ECO:0000313" key="4">
    <source>
        <dbReference type="Proteomes" id="UP001589700"/>
    </source>
</evidence>
<feature type="domain" description="NAD-dependent epimerase/dehydratase" evidence="1">
    <location>
        <begin position="3"/>
        <end position="182"/>
    </location>
</feature>
<dbReference type="PANTHER" id="PTHR43245">
    <property type="entry name" value="BIFUNCTIONAL POLYMYXIN RESISTANCE PROTEIN ARNA"/>
    <property type="match status" value="1"/>
</dbReference>
<dbReference type="CDD" id="cd05240">
    <property type="entry name" value="UDP_G4E_3_SDR_e"/>
    <property type="match status" value="1"/>
</dbReference>